<dbReference type="GO" id="GO:0008757">
    <property type="term" value="F:S-adenosylmethionine-dependent methyltransferase activity"/>
    <property type="evidence" value="ECO:0007669"/>
    <property type="project" value="InterPro"/>
</dbReference>
<evidence type="ECO:0000256" key="3">
    <source>
        <dbReference type="ARBA" id="ARBA00022737"/>
    </source>
</evidence>
<dbReference type="GO" id="GO:0032259">
    <property type="term" value="P:methylation"/>
    <property type="evidence" value="ECO:0007669"/>
    <property type="project" value="UniProtKB-KW"/>
</dbReference>
<dbReference type="Pfam" id="PF13041">
    <property type="entry name" value="PPR_2"/>
    <property type="match status" value="1"/>
</dbReference>
<keyword evidence="3" id="KW-0677">Repeat</keyword>
<feature type="compositionally biased region" description="Low complexity" evidence="5">
    <location>
        <begin position="864"/>
        <end position="877"/>
    </location>
</feature>
<feature type="repeat" description="PPR" evidence="4">
    <location>
        <begin position="1388"/>
        <end position="1422"/>
    </location>
</feature>
<dbReference type="NCBIfam" id="TIGR00756">
    <property type="entry name" value="PPR"/>
    <property type="match status" value="2"/>
</dbReference>
<dbReference type="Pfam" id="PF01535">
    <property type="entry name" value="PPR"/>
    <property type="match status" value="2"/>
</dbReference>
<evidence type="ECO:0008006" key="10">
    <source>
        <dbReference type="Google" id="ProtNLM"/>
    </source>
</evidence>
<evidence type="ECO:0000259" key="7">
    <source>
        <dbReference type="Pfam" id="PF17177"/>
    </source>
</evidence>
<feature type="region of interest" description="Disordered" evidence="5">
    <location>
        <begin position="853"/>
        <end position="901"/>
    </location>
</feature>
<accession>A0A5C3ER43</accession>
<evidence type="ECO:0000259" key="6">
    <source>
        <dbReference type="Pfam" id="PF08241"/>
    </source>
</evidence>
<feature type="domain" description="PROP1-like PPR" evidence="7">
    <location>
        <begin position="1047"/>
        <end position="1185"/>
    </location>
</feature>
<dbReference type="GO" id="GO:0032981">
    <property type="term" value="P:mitochondrial respiratory chain complex I assembly"/>
    <property type="evidence" value="ECO:0007669"/>
    <property type="project" value="TreeGrafter"/>
</dbReference>
<evidence type="ECO:0000256" key="1">
    <source>
        <dbReference type="ARBA" id="ARBA00022603"/>
    </source>
</evidence>
<dbReference type="PANTHER" id="PTHR13090:SF1">
    <property type="entry name" value="ARGININE-HYDROXYLASE NDUFAF5, MITOCHONDRIAL"/>
    <property type="match status" value="1"/>
</dbReference>
<feature type="repeat" description="PPR" evidence="4">
    <location>
        <begin position="356"/>
        <end position="386"/>
    </location>
</feature>
<proteinExistence type="predicted"/>
<dbReference type="SUPFAM" id="SSF53335">
    <property type="entry name" value="S-adenosyl-L-methionine-dependent methyltransferases"/>
    <property type="match status" value="1"/>
</dbReference>
<dbReference type="EMBL" id="OOIN01000040">
    <property type="protein sequence ID" value="SPO31779.1"/>
    <property type="molecule type" value="Genomic_DNA"/>
</dbReference>
<feature type="repeat" description="PPR" evidence="4">
    <location>
        <begin position="1104"/>
        <end position="1134"/>
    </location>
</feature>
<dbReference type="Gene3D" id="1.25.40.10">
    <property type="entry name" value="Tetratricopeptide repeat domain"/>
    <property type="match status" value="4"/>
</dbReference>
<dbReference type="InterPro" id="IPR011990">
    <property type="entry name" value="TPR-like_helical_dom_sf"/>
</dbReference>
<evidence type="ECO:0000256" key="2">
    <source>
        <dbReference type="ARBA" id="ARBA00022679"/>
    </source>
</evidence>
<dbReference type="OrthoDB" id="411857at2759"/>
<dbReference type="InterPro" id="IPR002885">
    <property type="entry name" value="PPR_rpt"/>
</dbReference>
<feature type="region of interest" description="Disordered" evidence="5">
    <location>
        <begin position="1331"/>
        <end position="1352"/>
    </location>
</feature>
<keyword evidence="2" id="KW-0808">Transferase</keyword>
<dbReference type="PROSITE" id="PS51375">
    <property type="entry name" value="PPR"/>
    <property type="match status" value="4"/>
</dbReference>
<keyword evidence="9" id="KW-1185">Reference proteome</keyword>
<feature type="compositionally biased region" description="Polar residues" evidence="5">
    <location>
        <begin position="87"/>
        <end position="106"/>
    </location>
</feature>
<evidence type="ECO:0000256" key="4">
    <source>
        <dbReference type="PROSITE-ProRule" id="PRU00708"/>
    </source>
</evidence>
<dbReference type="GO" id="GO:0005739">
    <property type="term" value="C:mitochondrion"/>
    <property type="evidence" value="ECO:0007669"/>
    <property type="project" value="TreeGrafter"/>
</dbReference>
<name>A0A5C3ER43_9BASI</name>
<gene>
    <name evidence="8" type="ORF">UTRI_06508_B</name>
</gene>
<feature type="repeat" description="PPR" evidence="4">
    <location>
        <begin position="1068"/>
        <end position="1103"/>
    </location>
</feature>
<evidence type="ECO:0000256" key="5">
    <source>
        <dbReference type="SAM" id="MobiDB-lite"/>
    </source>
</evidence>
<dbReference type="InterPro" id="IPR013216">
    <property type="entry name" value="Methyltransf_11"/>
</dbReference>
<evidence type="ECO:0000313" key="9">
    <source>
        <dbReference type="Proteomes" id="UP000324022"/>
    </source>
</evidence>
<dbReference type="Proteomes" id="UP000324022">
    <property type="component" value="Unassembled WGS sequence"/>
</dbReference>
<feature type="region of interest" description="Disordered" evidence="5">
    <location>
        <begin position="1849"/>
        <end position="1876"/>
    </location>
</feature>
<feature type="compositionally biased region" description="Low complexity" evidence="5">
    <location>
        <begin position="1343"/>
        <end position="1352"/>
    </location>
</feature>
<dbReference type="CDD" id="cd02440">
    <property type="entry name" value="AdoMet_MTases"/>
    <property type="match status" value="1"/>
</dbReference>
<reference evidence="8 9" key="1">
    <citation type="submission" date="2018-03" db="EMBL/GenBank/DDBJ databases">
        <authorList>
            <person name="Guldener U."/>
        </authorList>
    </citation>
    <scope>NUCLEOTIDE SEQUENCE [LARGE SCALE GENOMIC DNA]</scope>
    <source>
        <strain evidence="8 9">NBRC100155</strain>
    </source>
</reference>
<dbReference type="Pfam" id="PF17177">
    <property type="entry name" value="PPR_long"/>
    <property type="match status" value="1"/>
</dbReference>
<dbReference type="InterPro" id="IPR050602">
    <property type="entry name" value="Malonyl-ACP_OMT"/>
</dbReference>
<sequence length="1876" mass="201074">MPVTSAAKLASHIWRGAAQSAANAAHNSANTFRGAFQGASSGSASSTSGSSASGFAAGLSSGGSSAGAGAGGAKFHAGRGAHFSYQHTGRALSQASTTSNTDANNKSNDDDDEIRRQKAYKLRLDGHHYERSMLGATGHLTNSHMQVRFRHAFAAKQGPLLVTAAEHASTTNAEGEADATQAKRQASTSAAASEASNVEVQSSAATIAGTTAHDRLYKDLRSASKRRDAVQVRLSVDAFKALPKEQKTTAGFNMVMESLLSIRKKGQTVQEITDTYNDMIQAGLSPNSRTYTVLVKALCARDAETASPTPAADAPKTSADDKAAVAAAAQVAPEDNFGQALEFMGVAHSSRNWFDDHHAYNAVLSSCALRGDVDRALSVLDLLERSLFANTDAVTFKHLIRTFVTDPQLKPDETQQMQEARKLAACKQVFDEFLLASQNPEWRHDADYIVWSSLIDAHFALNDPTGAVKLFERMLEGGDNVPALQTSVISAMIRGFLDIGDTATALHWFAKVSPKSKASPSSSTLPLPTTQIIEQLIASLARSDEQFLEPLESVFHVYLEQCAIVQVDAKLTPLSQVITANVASAQRLLDAGAAEEANASLDRALTAAGAFFAQEAARVHQLNLSKHVEQTCGVVSAIFQLTDALLTVDRVVDAGSTLTYAGLFVEKLDLTAEPFAFIGHQLSQLGSRFLTTDASATTNPDSTTIRLFASAEFVAPILRAADLLDEHVAAGLASLYRSVHHKSPDAIVNLPLSEDAWSLILEAFCFEEMNVRQLNLEAFKLEGIPIVLQDLDKLPAAAADAETAEDSAVRPPVDTSKAIEVTVSRYGQEALSLLPEWATQNVSAVAAKEEAQEIASARDETSSEADSASLLTTSTPATTPPQQHSPLHRQDLPAPTLSTGSTLPSYSFPPVQVIDTDFGQTLMSLARPSGQNEAPRVYGEVLEQIKVGNFAHPEGLAVLIGAFGRLGDVERVEELYAMAQHVLHALVGDLTWQSNAWFVVEDAMIQALSHAGRPEAATTHRHRIIAAGGTPTSTSYAALIATIRDTTDDASIAQELFDESQRFGVRPSAYLFNTVISKLSRARKADRALQLFDEMTLNLRIKPTSVTYGAVINACTRIGDEQRAVHLFERMERDPAFKPRVPPYNTMMQFFVQSVPDREKALIYYRKMIAARVEPSAHTYKLLLDLFGAIEPVQPQEMEKVFAELVANPSVSVQGTHWASLINCYGCMLNDVDRAIATFDSIASHPSNRTGKDGASLPDAVSFEALLAVFVAHHRTDLMRPHLERMKQAGIQMTAYVVNLLIRGYSMEEGEAGLNEARALFESMSEPAAGVAAVGNHPPRAHGAGAPASADAFAVSPSSSSSAATAATAASVGGAVGGDNPFGSVQREPSTYEAMIRAELSHGHADRAAALVDRMEARAFPPALIIRARALISEDIASTANSAAAATEDVESLRQFGSSRLTFGQTSPRLSHAGLYATPFATTPCSAGNAGSMSVRHASTMAGSGAAAPAPGPPKPNSAFTIFDRSAKTLQKDRAALRPSVTAQDDGSHAFGANSTRGEASRQTDYVRRAMAESLADRVQDIKRDFPTIVELGAGPGFLRHYLDPKGCGTRKIIMCDTSEALLNRDSHLDDQFGFEFERRVVDEEELAFEEGSLDCVVVSGGLHWTNDLPGVLIQIRRALKPDGVFIAALCGGDTLFELRTSLQLAEQEREGGISPRISPMADTRDMASLLSRAGFTIPTVDVDEVSVGYPSMYELMHDLRDMGESNAVINRRGQLRRDTMLAAGAIYEALHGSSGGEEEEQGEGIAATFQLIFLIGWSPAPTQPKPLKRGSAKSSLKDVLAGQEVDVQQQIESDMQKQWMSSMSETTADGNKNKK</sequence>
<dbReference type="InterPro" id="IPR029063">
    <property type="entry name" value="SAM-dependent_MTases_sf"/>
</dbReference>
<feature type="region of interest" description="Disordered" evidence="5">
    <location>
        <begin position="1824"/>
        <end position="1843"/>
    </location>
</feature>
<dbReference type="Pfam" id="PF08241">
    <property type="entry name" value="Methyltransf_11"/>
    <property type="match status" value="1"/>
</dbReference>
<protein>
    <recommendedName>
        <fullName evidence="10">Pentatricopeptide repeat protein</fullName>
    </recommendedName>
</protein>
<feature type="region of interest" description="Disordered" evidence="5">
    <location>
        <begin position="87"/>
        <end position="114"/>
    </location>
</feature>
<feature type="domain" description="Methyltransferase type 11" evidence="6">
    <location>
        <begin position="1591"/>
        <end position="1687"/>
    </location>
</feature>
<feature type="region of interest" description="Disordered" evidence="5">
    <location>
        <begin position="1538"/>
        <end position="1564"/>
    </location>
</feature>
<dbReference type="InterPro" id="IPR033443">
    <property type="entry name" value="PROP1-like_PPR_dom"/>
</dbReference>
<evidence type="ECO:0000313" key="8">
    <source>
        <dbReference type="EMBL" id="SPO31779.1"/>
    </source>
</evidence>
<keyword evidence="1" id="KW-0489">Methyltransferase</keyword>
<dbReference type="Gene3D" id="3.40.50.150">
    <property type="entry name" value="Vaccinia Virus protein VP39"/>
    <property type="match status" value="1"/>
</dbReference>
<organism evidence="8 9">
    <name type="scientific">Ustilago trichophora</name>
    <dbReference type="NCBI Taxonomy" id="86804"/>
    <lineage>
        <taxon>Eukaryota</taxon>
        <taxon>Fungi</taxon>
        <taxon>Dikarya</taxon>
        <taxon>Basidiomycota</taxon>
        <taxon>Ustilaginomycotina</taxon>
        <taxon>Ustilaginomycetes</taxon>
        <taxon>Ustilaginales</taxon>
        <taxon>Ustilaginaceae</taxon>
        <taxon>Ustilago</taxon>
    </lineage>
</organism>
<dbReference type="PANTHER" id="PTHR13090">
    <property type="entry name" value="ARGININE-HYDROXYLASE NDUFAF5, MITOCHONDRIAL"/>
    <property type="match status" value="1"/>
</dbReference>